<dbReference type="EMBL" id="JAVFKN010000014">
    <property type="protein sequence ID" value="MDQ5769204.1"/>
    <property type="molecule type" value="Genomic_DNA"/>
</dbReference>
<sequence>MNSYKLGFSLLVAIAITLAYWYGKPDTPATPSQSVATVAHLDAPNTATHLPFAASTPLTATPQKATQGIAPPTPTAITGLLAKLDPLLSEIHTILLEISSLQQLLYNPYDPYQQADEAMREAYQPRLDALSERLDTLFLQAKNISIPLAQRAVWKQVLNLGLDDPASSQALSIMSNTLDDALFKDMLSVLAAAGEHSGLARASLAFSILLPPETRYYDGNVNAATVQRATPRQQYIKDFLEMQFPRETDPEVLRAYLEIYRTMSQDSHGLVSAEQFAQQLENLRVHLNPDYYFNFRLQQQKLTDPNTDVAALLRDINSTAMPPEERRSIITLFSNSIFMELSPNAAEANVNKVIPEQHRQLLLQYLDNALAQPTLQDRYALSEYGTQRYAMELLKYREQADAVYYQRIVDSKTLAEQVGLILGAQMAGVPVMDKLQNNTALRQRLTAQLQQPNLSADARSALQDALSMITLETPMPTEPDYVSEPVPDSGSPVLQSPGY</sequence>
<dbReference type="Proteomes" id="UP001223336">
    <property type="component" value="Unassembled WGS sequence"/>
</dbReference>
<keyword evidence="4" id="KW-1185">Reference proteome</keyword>
<name>A0AA51MP95_9GAMM</name>
<proteinExistence type="predicted"/>
<dbReference type="EMBL" id="CP133217">
    <property type="protein sequence ID" value="WML87359.1"/>
    <property type="molecule type" value="Genomic_DNA"/>
</dbReference>
<evidence type="ECO:0000313" key="3">
    <source>
        <dbReference type="EMBL" id="WML87359.1"/>
    </source>
</evidence>
<evidence type="ECO:0000313" key="2">
    <source>
        <dbReference type="EMBL" id="MDQ5769204.1"/>
    </source>
</evidence>
<dbReference type="AlphaFoldDB" id="A0AA51MP95"/>
<evidence type="ECO:0000256" key="1">
    <source>
        <dbReference type="SAM" id="MobiDB-lite"/>
    </source>
</evidence>
<dbReference type="RefSeq" id="WP_308135105.1">
    <property type="nucleotide sequence ID" value="NZ_CP133197.1"/>
</dbReference>
<feature type="region of interest" description="Disordered" evidence="1">
    <location>
        <begin position="475"/>
        <end position="499"/>
    </location>
</feature>
<reference evidence="3 4" key="1">
    <citation type="submission" date="2023-08" db="EMBL/GenBank/DDBJ databases">
        <title>New molecular markers tilS and rpoB for phylogenetic and monitoring studies of the genus Thiothrix biodiversity.</title>
        <authorList>
            <person name="Ravin N.V."/>
            <person name="Smolyakov D."/>
            <person name="Markov N.D."/>
            <person name="Beletsky A.V."/>
            <person name="Mardanov A.V."/>
            <person name="Rudenko T.S."/>
            <person name="Grabovich M.Y."/>
        </authorList>
    </citation>
    <scope>NUCLEOTIDE SEQUENCE</scope>
    <source>
        <strain evidence="3">DNT52</strain>
        <strain evidence="2 4">H33</strain>
    </source>
</reference>
<dbReference type="Proteomes" id="UP001229862">
    <property type="component" value="Chromosome"/>
</dbReference>
<gene>
    <name evidence="2" type="ORF">RCC75_11735</name>
    <name evidence="3" type="ORF">RCG00_03145</name>
</gene>
<evidence type="ECO:0000313" key="4">
    <source>
        <dbReference type="Proteomes" id="UP001223336"/>
    </source>
</evidence>
<organism evidence="3">
    <name type="scientific">Thiothrix subterranea</name>
    <dbReference type="NCBI Taxonomy" id="2735563"/>
    <lineage>
        <taxon>Bacteria</taxon>
        <taxon>Pseudomonadati</taxon>
        <taxon>Pseudomonadota</taxon>
        <taxon>Gammaproteobacteria</taxon>
        <taxon>Thiotrichales</taxon>
        <taxon>Thiotrichaceae</taxon>
        <taxon>Thiothrix</taxon>
    </lineage>
</organism>
<protein>
    <submittedName>
        <fullName evidence="3">Uncharacterized protein</fullName>
    </submittedName>
</protein>
<accession>A0AA51MP95</accession>